<dbReference type="Gene3D" id="1.10.10.60">
    <property type="entry name" value="Homeodomain-like"/>
    <property type="match status" value="1"/>
</dbReference>
<name>A0A4Q9H381_9BURK</name>
<evidence type="ECO:0000256" key="4">
    <source>
        <dbReference type="SAM" id="MobiDB-lite"/>
    </source>
</evidence>
<dbReference type="GO" id="GO:0003700">
    <property type="term" value="F:DNA-binding transcription factor activity"/>
    <property type="evidence" value="ECO:0007669"/>
    <property type="project" value="InterPro"/>
</dbReference>
<evidence type="ECO:0000256" key="2">
    <source>
        <dbReference type="ARBA" id="ARBA00023125"/>
    </source>
</evidence>
<dbReference type="PANTHER" id="PTHR47894:SF1">
    <property type="entry name" value="HTH-TYPE TRANSCRIPTIONAL REGULATOR VQSM"/>
    <property type="match status" value="1"/>
</dbReference>
<dbReference type="SMART" id="SM00342">
    <property type="entry name" value="HTH_ARAC"/>
    <property type="match status" value="1"/>
</dbReference>
<dbReference type="SUPFAM" id="SSF46689">
    <property type="entry name" value="Homeodomain-like"/>
    <property type="match status" value="1"/>
</dbReference>
<keyword evidence="7" id="KW-1185">Reference proteome</keyword>
<protein>
    <submittedName>
        <fullName evidence="6">AraC family transcriptional regulator</fullName>
    </submittedName>
</protein>
<dbReference type="InterPro" id="IPR020449">
    <property type="entry name" value="Tscrpt_reg_AraC-type_HTH"/>
</dbReference>
<accession>A0A4Q9H381</accession>
<dbReference type="Proteomes" id="UP000292120">
    <property type="component" value="Unassembled WGS sequence"/>
</dbReference>
<dbReference type="InterPro" id="IPR032687">
    <property type="entry name" value="AraC-type_N"/>
</dbReference>
<keyword evidence="2" id="KW-0238">DNA-binding</keyword>
<dbReference type="OrthoDB" id="8584243at2"/>
<organism evidence="6 7">
    <name type="scientific">Aquabacterium lacunae</name>
    <dbReference type="NCBI Taxonomy" id="2528630"/>
    <lineage>
        <taxon>Bacteria</taxon>
        <taxon>Pseudomonadati</taxon>
        <taxon>Pseudomonadota</taxon>
        <taxon>Betaproteobacteria</taxon>
        <taxon>Burkholderiales</taxon>
        <taxon>Aquabacterium</taxon>
    </lineage>
</organism>
<feature type="domain" description="HTH araC/xylS-type" evidence="5">
    <location>
        <begin position="255"/>
        <end position="357"/>
    </location>
</feature>
<evidence type="ECO:0000313" key="7">
    <source>
        <dbReference type="Proteomes" id="UP000292120"/>
    </source>
</evidence>
<comment type="caution">
    <text evidence="6">The sequence shown here is derived from an EMBL/GenBank/DDBJ whole genome shotgun (WGS) entry which is preliminary data.</text>
</comment>
<evidence type="ECO:0000256" key="1">
    <source>
        <dbReference type="ARBA" id="ARBA00023015"/>
    </source>
</evidence>
<evidence type="ECO:0000256" key="3">
    <source>
        <dbReference type="ARBA" id="ARBA00023163"/>
    </source>
</evidence>
<dbReference type="PROSITE" id="PS01124">
    <property type="entry name" value="HTH_ARAC_FAMILY_2"/>
    <property type="match status" value="1"/>
</dbReference>
<reference evidence="6 7" key="1">
    <citation type="submission" date="2019-02" db="EMBL/GenBank/DDBJ databases">
        <title>Aquabacterium sp. strain KMB7.</title>
        <authorList>
            <person name="Chen W.-M."/>
        </authorList>
    </citation>
    <scope>NUCLEOTIDE SEQUENCE [LARGE SCALE GENOMIC DNA]</scope>
    <source>
        <strain evidence="6 7">KMB7</strain>
    </source>
</reference>
<dbReference type="PANTHER" id="PTHR47894">
    <property type="entry name" value="HTH-TYPE TRANSCRIPTIONAL REGULATOR GADX"/>
    <property type="match status" value="1"/>
</dbReference>
<evidence type="ECO:0000313" key="6">
    <source>
        <dbReference type="EMBL" id="TBO31507.1"/>
    </source>
</evidence>
<proteinExistence type="predicted"/>
<dbReference type="Pfam" id="PF12625">
    <property type="entry name" value="Arabinose_bd"/>
    <property type="match status" value="1"/>
</dbReference>
<evidence type="ECO:0000259" key="5">
    <source>
        <dbReference type="PROSITE" id="PS01124"/>
    </source>
</evidence>
<feature type="region of interest" description="Disordered" evidence="4">
    <location>
        <begin position="230"/>
        <end position="256"/>
    </location>
</feature>
<dbReference type="PRINTS" id="PR00032">
    <property type="entry name" value="HTHARAC"/>
</dbReference>
<dbReference type="Pfam" id="PF12833">
    <property type="entry name" value="HTH_18"/>
    <property type="match status" value="1"/>
</dbReference>
<gene>
    <name evidence="6" type="ORF">EYS42_09785</name>
</gene>
<dbReference type="GO" id="GO:0005829">
    <property type="term" value="C:cytosol"/>
    <property type="evidence" value="ECO:0007669"/>
    <property type="project" value="TreeGrafter"/>
</dbReference>
<keyword evidence="3" id="KW-0804">Transcription</keyword>
<dbReference type="InterPro" id="IPR009057">
    <property type="entry name" value="Homeodomain-like_sf"/>
</dbReference>
<dbReference type="InterPro" id="IPR018060">
    <property type="entry name" value="HTH_AraC"/>
</dbReference>
<dbReference type="GO" id="GO:0000976">
    <property type="term" value="F:transcription cis-regulatory region binding"/>
    <property type="evidence" value="ECO:0007669"/>
    <property type="project" value="TreeGrafter"/>
</dbReference>
<dbReference type="RefSeq" id="WP_130967961.1">
    <property type="nucleotide sequence ID" value="NZ_SIXI01000003.1"/>
</dbReference>
<dbReference type="EMBL" id="SIXI01000003">
    <property type="protein sequence ID" value="TBO31507.1"/>
    <property type="molecule type" value="Genomic_DNA"/>
</dbReference>
<dbReference type="AlphaFoldDB" id="A0A4Q9H381"/>
<sequence>MSPSTAPLPADERIPFLTVTNWVRSAAVCGFRIEPFFLEMGLDLARLHPTEATVSVEEIQLLMARCVAEARRQDPQLHFPQVLGETFAFEYLADVETFITTSPTLRAASPALDWISALVNPHMALKLQEHGQQARLMLSFTREDATPGTTWHFAEAVFVTFCKFARLMLGEPAQTGQLSFQHAQPEGAPPLRNALDLPVLYGQPVNAILFERALLDRPLRGALPSLHQAAGQRVAEQLSRQREQQQPAASRPDPHSLTAQIESRLLRTPALLGEGIEALAADLGLHPRTLQRRLREEGQQHSGIVNQIRHQLAVDWLKHSHDSVEDIAERLGFADRRSFSQAFQRWQGVSPSEFRRQGNP</sequence>
<keyword evidence="1" id="KW-0805">Transcription regulation</keyword>